<dbReference type="Pfam" id="PF04408">
    <property type="entry name" value="WHD_HA2"/>
    <property type="match status" value="1"/>
</dbReference>
<dbReference type="Pfam" id="PF07717">
    <property type="entry name" value="OB_NTP_bind"/>
    <property type="match status" value="1"/>
</dbReference>
<dbReference type="PROSITE" id="PS51192">
    <property type="entry name" value="HELICASE_ATP_BIND_1"/>
    <property type="match status" value="1"/>
</dbReference>
<evidence type="ECO:0000313" key="10">
    <source>
        <dbReference type="EMBL" id="TFJ88156.1"/>
    </source>
</evidence>
<accession>A0A4D9DA25</accession>
<dbReference type="EMBL" id="SDOX01000002">
    <property type="protein sequence ID" value="TFJ88156.1"/>
    <property type="molecule type" value="Genomic_DNA"/>
</dbReference>
<feature type="domain" description="Helicase ATP-binding" evidence="8">
    <location>
        <begin position="57"/>
        <end position="224"/>
    </location>
</feature>
<protein>
    <recommendedName>
        <fullName evidence="2">RNA helicase</fullName>
        <ecNumber evidence="2">3.6.4.13</ecNumber>
    </recommendedName>
</protein>
<evidence type="ECO:0000259" key="8">
    <source>
        <dbReference type="PROSITE" id="PS51192"/>
    </source>
</evidence>
<keyword evidence="5" id="KW-0347">Helicase</keyword>
<evidence type="ECO:0000256" key="3">
    <source>
        <dbReference type="ARBA" id="ARBA00022741"/>
    </source>
</evidence>
<dbReference type="PROSITE" id="PS00690">
    <property type="entry name" value="DEAH_ATP_HELICASE"/>
    <property type="match status" value="1"/>
</dbReference>
<dbReference type="AlphaFoldDB" id="A0A4D9DA25"/>
<gene>
    <name evidence="10" type="ORF">NSK_000510</name>
</gene>
<dbReference type="EC" id="3.6.4.13" evidence="2"/>
<dbReference type="Gene3D" id="3.40.50.300">
    <property type="entry name" value="P-loop containing nucleotide triphosphate hydrolases"/>
    <property type="match status" value="2"/>
</dbReference>
<dbReference type="Pfam" id="PF00271">
    <property type="entry name" value="Helicase_C"/>
    <property type="match status" value="1"/>
</dbReference>
<dbReference type="InterPro" id="IPR007502">
    <property type="entry name" value="Helicase-assoc_dom"/>
</dbReference>
<dbReference type="InterPro" id="IPR011709">
    <property type="entry name" value="DEAD-box_helicase_OB_fold"/>
</dbReference>
<evidence type="ECO:0000256" key="2">
    <source>
        <dbReference type="ARBA" id="ARBA00012552"/>
    </source>
</evidence>
<dbReference type="InterPro" id="IPR048333">
    <property type="entry name" value="HA2_WH"/>
</dbReference>
<keyword evidence="6" id="KW-0067">ATP-binding</keyword>
<dbReference type="OrthoDB" id="10253254at2759"/>
<keyword evidence="4" id="KW-0378">Hydrolase</keyword>
<keyword evidence="11" id="KW-1185">Reference proteome</keyword>
<sequence>MAFWKPGTAAPRLGLERPTGLSETEAGDTIGYNPHYKLPFKQQKLLLPIARARENILYALERYKTVVLVGETGSGKSTQVPQYLHESGWTQGDRVVLCTQPRRVAAITVAARVAEEMGCKLGGIVGYAVRFDSRVDEGGSRTRIKFVTDGLLLRETLYDPLLSAYSVIILDEAHERSMYTDVLLGLLKKVRKRRPELRIMISSATADAETFRDFFETFTYKGVSSEQSEGSNHDSTIVSITGRQHAVDVFYLSKAPRNYLRSAVDTVLSIIESEGRGDVLIFLPGMEEIDEAVAAVKEHLNAFGGMQNVVLVLPLHSSLPHHLQMKALQPPSRHVERKVIFATNIAETSLTIEGIRFIVDCGFVKLPVYDVRTGFESLVTTSVSRASATQRAGRAGRTGPGKCFRLYTEEAFSTLSAHTTPEVQRSNLAWMILQLKALGIDQVMTFDFIAQPSAEALMRGLELLYALGALDDRCRLTPDLGEKMAEFPVEPRLAKLLLASFDFHCTEEALTLVALLQVQNVWTNPKGRESRTIQEAAMAELASRDGDHLTLLAIYREWEEAGWSTEWCSEHFLNPRSLTRAREIRGQLRRYLERYKPKGSVFASCVDDSEALRRCVLAGFFFNAARLKSDGRYYTVRDGHPVALHSTSVLAKYGAPAEWIVYNDVVITSEPFLRDCSRIQPLWLMELAPHFYAYGDGKGRSISTSTNIF</sequence>
<dbReference type="GO" id="GO:0016787">
    <property type="term" value="F:hydrolase activity"/>
    <property type="evidence" value="ECO:0007669"/>
    <property type="project" value="UniProtKB-KW"/>
</dbReference>
<evidence type="ECO:0000256" key="5">
    <source>
        <dbReference type="ARBA" id="ARBA00022806"/>
    </source>
</evidence>
<comment type="similarity">
    <text evidence="1">Belongs to the DEAD box helicase family. DEAH subfamily.</text>
</comment>
<evidence type="ECO:0000313" key="11">
    <source>
        <dbReference type="Proteomes" id="UP000355283"/>
    </source>
</evidence>
<dbReference type="SUPFAM" id="SSF52540">
    <property type="entry name" value="P-loop containing nucleoside triphosphate hydrolases"/>
    <property type="match status" value="1"/>
</dbReference>
<dbReference type="GO" id="GO:0005524">
    <property type="term" value="F:ATP binding"/>
    <property type="evidence" value="ECO:0007669"/>
    <property type="project" value="UniProtKB-KW"/>
</dbReference>
<dbReference type="PROSITE" id="PS51194">
    <property type="entry name" value="HELICASE_CTER"/>
    <property type="match status" value="1"/>
</dbReference>
<dbReference type="PANTHER" id="PTHR18934">
    <property type="entry name" value="ATP-DEPENDENT RNA HELICASE"/>
    <property type="match status" value="1"/>
</dbReference>
<dbReference type="Gene3D" id="1.20.120.1080">
    <property type="match status" value="1"/>
</dbReference>
<reference evidence="10 11" key="1">
    <citation type="submission" date="2019-01" db="EMBL/GenBank/DDBJ databases">
        <title>Nuclear Genome Assembly of the Microalgal Biofuel strain Nannochloropsis salina CCMP1776.</title>
        <authorList>
            <person name="Hovde B."/>
        </authorList>
    </citation>
    <scope>NUCLEOTIDE SEQUENCE [LARGE SCALE GENOMIC DNA]</scope>
    <source>
        <strain evidence="10 11">CCMP1776</strain>
    </source>
</reference>
<comment type="caution">
    <text evidence="10">The sequence shown here is derived from an EMBL/GenBank/DDBJ whole genome shotgun (WGS) entry which is preliminary data.</text>
</comment>
<dbReference type="Pfam" id="PF00270">
    <property type="entry name" value="DEAD"/>
    <property type="match status" value="1"/>
</dbReference>
<name>A0A4D9DA25_9STRA</name>
<dbReference type="SMART" id="SM00847">
    <property type="entry name" value="HA2"/>
    <property type="match status" value="1"/>
</dbReference>
<dbReference type="InterPro" id="IPR027417">
    <property type="entry name" value="P-loop_NTPase"/>
</dbReference>
<dbReference type="CDD" id="cd18791">
    <property type="entry name" value="SF2_C_RHA"/>
    <property type="match status" value="1"/>
</dbReference>
<comment type="catalytic activity">
    <reaction evidence="7">
        <text>ATP + H2O = ADP + phosphate + H(+)</text>
        <dbReference type="Rhea" id="RHEA:13065"/>
        <dbReference type="ChEBI" id="CHEBI:15377"/>
        <dbReference type="ChEBI" id="CHEBI:15378"/>
        <dbReference type="ChEBI" id="CHEBI:30616"/>
        <dbReference type="ChEBI" id="CHEBI:43474"/>
        <dbReference type="ChEBI" id="CHEBI:456216"/>
        <dbReference type="EC" id="3.6.4.13"/>
    </reaction>
</comment>
<dbReference type="GO" id="GO:0003723">
    <property type="term" value="F:RNA binding"/>
    <property type="evidence" value="ECO:0007669"/>
    <property type="project" value="TreeGrafter"/>
</dbReference>
<feature type="domain" description="Helicase C-terminal" evidence="9">
    <location>
        <begin position="263"/>
        <end position="439"/>
    </location>
</feature>
<dbReference type="SMART" id="SM00490">
    <property type="entry name" value="HELICc"/>
    <property type="match status" value="1"/>
</dbReference>
<dbReference type="InterPro" id="IPR001650">
    <property type="entry name" value="Helicase_C-like"/>
</dbReference>
<evidence type="ECO:0000256" key="7">
    <source>
        <dbReference type="ARBA" id="ARBA00047984"/>
    </source>
</evidence>
<evidence type="ECO:0000256" key="6">
    <source>
        <dbReference type="ARBA" id="ARBA00022840"/>
    </source>
</evidence>
<evidence type="ECO:0000256" key="4">
    <source>
        <dbReference type="ARBA" id="ARBA00022801"/>
    </source>
</evidence>
<dbReference type="FunFam" id="3.40.50.300:FF:000578">
    <property type="entry name" value="probable ATP-dependent RNA helicase DHX35"/>
    <property type="match status" value="1"/>
</dbReference>
<dbReference type="InterPro" id="IPR011545">
    <property type="entry name" value="DEAD/DEAH_box_helicase_dom"/>
</dbReference>
<dbReference type="SMART" id="SM00487">
    <property type="entry name" value="DEXDc"/>
    <property type="match status" value="1"/>
</dbReference>
<dbReference type="PANTHER" id="PTHR18934:SF136">
    <property type="entry name" value="ATP-DEPENDENT RNA HELICASE DHX35-RELATED"/>
    <property type="match status" value="1"/>
</dbReference>
<dbReference type="InterPro" id="IPR002464">
    <property type="entry name" value="DNA/RNA_helicase_DEAH_CS"/>
</dbReference>
<dbReference type="Proteomes" id="UP000355283">
    <property type="component" value="Unassembled WGS sequence"/>
</dbReference>
<dbReference type="GO" id="GO:0003724">
    <property type="term" value="F:RNA helicase activity"/>
    <property type="evidence" value="ECO:0007669"/>
    <property type="project" value="UniProtKB-EC"/>
</dbReference>
<organism evidence="10 11">
    <name type="scientific">Nannochloropsis salina CCMP1776</name>
    <dbReference type="NCBI Taxonomy" id="1027361"/>
    <lineage>
        <taxon>Eukaryota</taxon>
        <taxon>Sar</taxon>
        <taxon>Stramenopiles</taxon>
        <taxon>Ochrophyta</taxon>
        <taxon>Eustigmatophyceae</taxon>
        <taxon>Eustigmatales</taxon>
        <taxon>Monodopsidaceae</taxon>
        <taxon>Microchloropsis</taxon>
        <taxon>Microchloropsis salina</taxon>
    </lineage>
</organism>
<dbReference type="InterPro" id="IPR014001">
    <property type="entry name" value="Helicase_ATP-bd"/>
</dbReference>
<evidence type="ECO:0000259" key="9">
    <source>
        <dbReference type="PROSITE" id="PS51194"/>
    </source>
</evidence>
<proteinExistence type="inferred from homology"/>
<evidence type="ECO:0000256" key="1">
    <source>
        <dbReference type="ARBA" id="ARBA00008792"/>
    </source>
</evidence>
<keyword evidence="3" id="KW-0547">Nucleotide-binding</keyword>
<dbReference type="Pfam" id="PF21010">
    <property type="entry name" value="HA2_C"/>
    <property type="match status" value="1"/>
</dbReference>